<dbReference type="Proteomes" id="UP001060919">
    <property type="component" value="Chromosome"/>
</dbReference>
<dbReference type="KEGG" id="aup:AsAng_0053250"/>
<reference evidence="1" key="1">
    <citation type="submission" date="2022-09" db="EMBL/GenBank/DDBJ databases">
        <title>Aureispira anguillicida sp. nov., isolated from Leptocephalus of Japanese eel Anguilla japonica.</title>
        <authorList>
            <person name="Yuasa K."/>
            <person name="Mekata T."/>
            <person name="Ikunari K."/>
        </authorList>
    </citation>
    <scope>NUCLEOTIDE SEQUENCE</scope>
    <source>
        <strain evidence="1">EL160426</strain>
    </source>
</reference>
<organism evidence="1 2">
    <name type="scientific">Aureispira anguillae</name>
    <dbReference type="NCBI Taxonomy" id="2864201"/>
    <lineage>
        <taxon>Bacteria</taxon>
        <taxon>Pseudomonadati</taxon>
        <taxon>Bacteroidota</taxon>
        <taxon>Saprospiria</taxon>
        <taxon>Saprospirales</taxon>
        <taxon>Saprospiraceae</taxon>
        <taxon>Aureispira</taxon>
    </lineage>
</organism>
<dbReference type="EMBL" id="AP026867">
    <property type="protein sequence ID" value="BDS14545.1"/>
    <property type="molecule type" value="Genomic_DNA"/>
</dbReference>
<sequence>MLEPSKKIGELDEVLNKSILFFEKIKKGCTLATLIQE</sequence>
<evidence type="ECO:0000313" key="2">
    <source>
        <dbReference type="Proteomes" id="UP001060919"/>
    </source>
</evidence>
<evidence type="ECO:0000313" key="1">
    <source>
        <dbReference type="EMBL" id="BDS14545.1"/>
    </source>
</evidence>
<dbReference type="AlphaFoldDB" id="A0A916DWC9"/>
<proteinExistence type="predicted"/>
<protein>
    <submittedName>
        <fullName evidence="1">Uncharacterized protein</fullName>
    </submittedName>
</protein>
<name>A0A916DWC9_9BACT</name>
<accession>A0A916DWC9</accession>
<keyword evidence="2" id="KW-1185">Reference proteome</keyword>
<gene>
    <name evidence="1" type="ORF">AsAng_0053250</name>
</gene>